<accession>A0A2H0LRF5</accession>
<evidence type="ECO:0000313" key="1">
    <source>
        <dbReference type="EMBL" id="PIQ87019.1"/>
    </source>
</evidence>
<dbReference type="AlphaFoldDB" id="A0A2H0LRF5"/>
<dbReference type="Proteomes" id="UP000230859">
    <property type="component" value="Unassembled WGS sequence"/>
</dbReference>
<reference evidence="1 2" key="1">
    <citation type="submission" date="2017-09" db="EMBL/GenBank/DDBJ databases">
        <title>Depth-based differentiation of microbial function through sediment-hosted aquifers and enrichment of novel symbionts in the deep terrestrial subsurface.</title>
        <authorList>
            <person name="Probst A.J."/>
            <person name="Ladd B."/>
            <person name="Jarett J.K."/>
            <person name="Geller-Mcgrath D.E."/>
            <person name="Sieber C.M."/>
            <person name="Emerson J.B."/>
            <person name="Anantharaman K."/>
            <person name="Thomas B.C."/>
            <person name="Malmstrom R."/>
            <person name="Stieglmeier M."/>
            <person name="Klingl A."/>
            <person name="Woyke T."/>
            <person name="Ryan C.M."/>
            <person name="Banfield J.F."/>
        </authorList>
    </citation>
    <scope>NUCLEOTIDE SEQUENCE [LARGE SCALE GENOMIC DNA]</scope>
    <source>
        <strain evidence="1">CG11_big_fil_rev_8_21_14_0_20_45_26</strain>
    </source>
</reference>
<comment type="caution">
    <text evidence="1">The sequence shown here is derived from an EMBL/GenBank/DDBJ whole genome shotgun (WGS) entry which is preliminary data.</text>
</comment>
<evidence type="ECO:0000313" key="2">
    <source>
        <dbReference type="Proteomes" id="UP000230859"/>
    </source>
</evidence>
<proteinExistence type="predicted"/>
<dbReference type="EMBL" id="PCVY01000022">
    <property type="protein sequence ID" value="PIQ87019.1"/>
    <property type="molecule type" value="Genomic_DNA"/>
</dbReference>
<gene>
    <name evidence="1" type="ORF">COV74_02420</name>
</gene>
<name>A0A2H0LRF5_9BACT</name>
<protein>
    <submittedName>
        <fullName evidence="1">Uncharacterized protein</fullName>
    </submittedName>
</protein>
<organism evidence="1 2">
    <name type="scientific">Candidatus Abzuiibacterium crystallinum</name>
    <dbReference type="NCBI Taxonomy" id="1974748"/>
    <lineage>
        <taxon>Bacteria</taxon>
        <taxon>Pseudomonadati</taxon>
        <taxon>Candidatus Omnitrophota</taxon>
        <taxon>Candidatus Abzuiibacterium</taxon>
    </lineage>
</organism>
<sequence>MPDDYKRYRDAVRKKVCEHCIDYDHENAHCTLTGDKHCGVELYLENIVKVVQSVKAKELAEYVKLLRETVCHDCKNQEPDGSCQLRSESECGLDRYFELIVEAIEEVDKSKS</sequence>